<dbReference type="SUPFAM" id="SSF53474">
    <property type="entry name" value="alpha/beta-Hydrolases"/>
    <property type="match status" value="1"/>
</dbReference>
<organism evidence="7 8">
    <name type="scientific">Aphanomyces euteiches</name>
    <dbReference type="NCBI Taxonomy" id="100861"/>
    <lineage>
        <taxon>Eukaryota</taxon>
        <taxon>Sar</taxon>
        <taxon>Stramenopiles</taxon>
        <taxon>Oomycota</taxon>
        <taxon>Saprolegniomycetes</taxon>
        <taxon>Saprolegniales</taxon>
        <taxon>Verrucalvaceae</taxon>
        <taxon>Aphanomyces</taxon>
    </lineage>
</organism>
<protein>
    <recommendedName>
        <fullName evidence="6">Lipase-like C-terminal domain-containing protein</fullName>
    </recommendedName>
</protein>
<dbReference type="EMBL" id="VJMJ01000159">
    <property type="protein sequence ID" value="KAF0729967.1"/>
    <property type="molecule type" value="Genomic_DNA"/>
</dbReference>
<evidence type="ECO:0000259" key="6">
    <source>
        <dbReference type="Pfam" id="PF24708"/>
    </source>
</evidence>
<comment type="caution">
    <text evidence="7">The sequence shown here is derived from an EMBL/GenBank/DDBJ whole genome shotgun (WGS) entry which is preliminary data.</text>
</comment>
<evidence type="ECO:0000256" key="1">
    <source>
        <dbReference type="ARBA" id="ARBA00004613"/>
    </source>
</evidence>
<dbReference type="GO" id="GO:0016787">
    <property type="term" value="F:hydrolase activity"/>
    <property type="evidence" value="ECO:0007669"/>
    <property type="project" value="UniProtKB-KW"/>
</dbReference>
<evidence type="ECO:0000313" key="8">
    <source>
        <dbReference type="Proteomes" id="UP000481153"/>
    </source>
</evidence>
<name>A0A6G0WRC2_9STRA</name>
<dbReference type="VEuPathDB" id="FungiDB:AeMF1_009846"/>
<dbReference type="GO" id="GO:0006629">
    <property type="term" value="P:lipid metabolic process"/>
    <property type="evidence" value="ECO:0007669"/>
    <property type="project" value="UniProtKB-KW"/>
</dbReference>
<keyword evidence="3" id="KW-0732">Signal</keyword>
<keyword evidence="4" id="KW-0378">Hydrolase</keyword>
<keyword evidence="8" id="KW-1185">Reference proteome</keyword>
<dbReference type="Proteomes" id="UP000481153">
    <property type="component" value="Unassembled WGS sequence"/>
</dbReference>
<keyword evidence="2" id="KW-0964">Secreted</keyword>
<keyword evidence="5" id="KW-0443">Lipid metabolism</keyword>
<dbReference type="Gene3D" id="3.40.50.1820">
    <property type="entry name" value="alpha/beta hydrolase"/>
    <property type="match status" value="1"/>
</dbReference>
<dbReference type="PANTHER" id="PTHR34043:SF3">
    <property type="entry name" value="ALPHA_BETA-HYDROLASES SUPERFAMILY PROTEIN"/>
    <property type="match status" value="1"/>
</dbReference>
<evidence type="ECO:0000256" key="4">
    <source>
        <dbReference type="ARBA" id="ARBA00022801"/>
    </source>
</evidence>
<accession>A0A6G0WRC2</accession>
<reference evidence="7 8" key="1">
    <citation type="submission" date="2019-07" db="EMBL/GenBank/DDBJ databases">
        <title>Genomics analysis of Aphanomyces spp. identifies a new class of oomycete effector associated with host adaptation.</title>
        <authorList>
            <person name="Gaulin E."/>
        </authorList>
    </citation>
    <scope>NUCLEOTIDE SEQUENCE [LARGE SCALE GENOMIC DNA]</scope>
    <source>
        <strain evidence="7 8">ATCC 201684</strain>
    </source>
</reference>
<dbReference type="AlphaFoldDB" id="A0A6G0WRC2"/>
<comment type="subcellular location">
    <subcellularLocation>
        <location evidence="1">Secreted</location>
    </subcellularLocation>
</comment>
<evidence type="ECO:0000256" key="2">
    <source>
        <dbReference type="ARBA" id="ARBA00022525"/>
    </source>
</evidence>
<evidence type="ECO:0000256" key="3">
    <source>
        <dbReference type="ARBA" id="ARBA00022729"/>
    </source>
</evidence>
<feature type="domain" description="Lipase-like C-terminal" evidence="6">
    <location>
        <begin position="5"/>
        <end position="125"/>
    </location>
</feature>
<evidence type="ECO:0000256" key="5">
    <source>
        <dbReference type="ARBA" id="ARBA00023098"/>
    </source>
</evidence>
<dbReference type="InterPro" id="IPR056304">
    <property type="entry name" value="Lip-like_C"/>
</dbReference>
<gene>
    <name evidence="7" type="ORF">Ae201684_012605</name>
</gene>
<evidence type="ECO:0000313" key="7">
    <source>
        <dbReference type="EMBL" id="KAF0729967.1"/>
    </source>
</evidence>
<dbReference type="PANTHER" id="PTHR34043">
    <property type="entry name" value="ALPHA/BETA-HYDROLASES SUPERFAMILY PROTEIN"/>
    <property type="match status" value="1"/>
</dbReference>
<dbReference type="InterPro" id="IPR029058">
    <property type="entry name" value="AB_hydrolase_fold"/>
</dbReference>
<sequence>MERTKDPAVFVHGFLEWGLNTPLFGLAPSFWPTQALEEINSNHIILDVGRTTSDHDRATEVFYQLVGGQVDYGEEHARRHGHARFGQTYPKEKAFYPQWSEDHPIHLVGHSFGSTTAIELYQMICNDAFGVGSNFKWVKSITSISGPLTGSTFCNLMGAKYDSGVPFLSPGHLLVGFLSFAWKLQMTWMPWLKRVYDFQMDHWKDAVPWSTVLSTQSPFHTSKDMVLYDLLPSRRLERNGKLVHMDKIYLLSIVATPKDPLVIPTAEWSLAALALWFLYRRKSIVQQRSLRFALSAVVVLLVLRKVPVTDYSKIRMSFWGLTWLIGRHTKSIPSHEVYAGFDGNKWELNDGVVNTYSQIRPRAEESMKRIDSCVSHMSIDLKMAQDDAVVMEKGQWHTYRVDKNHLSGTTWDKEAGELYKNLFKLLNNLSKENQPMCY</sequence>
<proteinExistence type="predicted"/>
<dbReference type="GO" id="GO:0005576">
    <property type="term" value="C:extracellular region"/>
    <property type="evidence" value="ECO:0007669"/>
    <property type="project" value="UniProtKB-SubCell"/>
</dbReference>
<dbReference type="Pfam" id="PF24708">
    <property type="entry name" value="Lip_C"/>
    <property type="match status" value="1"/>
</dbReference>